<reference evidence="2" key="1">
    <citation type="submission" date="2023-10" db="EMBL/GenBank/DDBJ databases">
        <authorList>
            <person name="Noh H."/>
        </authorList>
    </citation>
    <scope>NUCLEOTIDE SEQUENCE</scope>
    <source>
        <strain evidence="2">DUCC4014</strain>
    </source>
</reference>
<dbReference type="Proteomes" id="UP000827549">
    <property type="component" value="Chromosome 7"/>
</dbReference>
<organism evidence="2 3">
    <name type="scientific">Vanrija pseudolonga</name>
    <dbReference type="NCBI Taxonomy" id="143232"/>
    <lineage>
        <taxon>Eukaryota</taxon>
        <taxon>Fungi</taxon>
        <taxon>Dikarya</taxon>
        <taxon>Basidiomycota</taxon>
        <taxon>Agaricomycotina</taxon>
        <taxon>Tremellomycetes</taxon>
        <taxon>Trichosporonales</taxon>
        <taxon>Trichosporonaceae</taxon>
        <taxon>Vanrija</taxon>
    </lineage>
</organism>
<evidence type="ECO:0000256" key="1">
    <source>
        <dbReference type="SAM" id="MobiDB-lite"/>
    </source>
</evidence>
<feature type="compositionally biased region" description="Low complexity" evidence="1">
    <location>
        <begin position="423"/>
        <end position="451"/>
    </location>
</feature>
<feature type="compositionally biased region" description="Acidic residues" evidence="1">
    <location>
        <begin position="538"/>
        <end position="553"/>
    </location>
</feature>
<dbReference type="RefSeq" id="XP_062631740.1">
    <property type="nucleotide sequence ID" value="XM_062775756.1"/>
</dbReference>
<evidence type="ECO:0000313" key="2">
    <source>
        <dbReference type="EMBL" id="WOO85714.1"/>
    </source>
</evidence>
<keyword evidence="3" id="KW-1185">Reference proteome</keyword>
<proteinExistence type="predicted"/>
<feature type="region of interest" description="Disordered" evidence="1">
    <location>
        <begin position="879"/>
        <end position="920"/>
    </location>
</feature>
<feature type="compositionally biased region" description="Acidic residues" evidence="1">
    <location>
        <begin position="990"/>
        <end position="1005"/>
    </location>
</feature>
<feature type="region of interest" description="Disordered" evidence="1">
    <location>
        <begin position="533"/>
        <end position="684"/>
    </location>
</feature>
<feature type="region of interest" description="Disordered" evidence="1">
    <location>
        <begin position="983"/>
        <end position="1005"/>
    </location>
</feature>
<dbReference type="GeneID" id="87812372"/>
<feature type="compositionally biased region" description="Low complexity" evidence="1">
    <location>
        <begin position="670"/>
        <end position="684"/>
    </location>
</feature>
<feature type="compositionally biased region" description="Low complexity" evidence="1">
    <location>
        <begin position="622"/>
        <end position="645"/>
    </location>
</feature>
<accession>A0AAF0YI98</accession>
<name>A0AAF0YI98_9TREE</name>
<feature type="compositionally biased region" description="Polar residues" evidence="1">
    <location>
        <begin position="559"/>
        <end position="569"/>
    </location>
</feature>
<dbReference type="AlphaFoldDB" id="A0AAF0YI98"/>
<protein>
    <submittedName>
        <fullName evidence="2">Uncharacterized protein</fullName>
    </submittedName>
</protein>
<feature type="compositionally biased region" description="Polar residues" evidence="1">
    <location>
        <begin position="605"/>
        <end position="621"/>
    </location>
</feature>
<sequence>MAASYADYVCTDCQRLGFDGSSTATAGSTASVVACSVCGAIDERATYIRNAAHTSHIFGTILEPDGSSEIQFGDPREKRHEAYINKLLDIYLVDPRSRLVERPAGHFIPGVRNLYNRFRTEQARTKGYLRVQTSNAPQQVKYHLVSAIRLVILQSNVALVHSQLAHHRTAIPSLGPPLARGDGTVMAPSLRTILARAQALGSDHPGYLDRLTSLKAASKRVEGLLLHLPTTIDVVLSQVLVLSNHLKLLAGLPVAMRRRLLSVNALNAEATRSGKTADTAGPDDLVLDTECWDYMSGVTWDAVLEMALGLYNAQQVVSLWGNQCSVDVSCALLVWAIQAQQAKPVPQVLAWVSELVHPHRGNESAVSRRRAEMRDMLVAWSTSIPEAGLDTPLVAPPARGTVGNGLSGSVVSSRALSMAPSTRAPSMAPSTRAPSMAPSSRAPSVAPSPRAGSMAPSSVASDSEDEPDHSRKRRRVGGTPGPHFVRINQPPSSPAPLIKTNKGMTRDEMLRRMMGGPSQTRRPKSPTIEALLAVPECSSDEDALGDTDDEESTPWEPGTTETSVQSPASGSREVRSSHQVGTASTRSVAEGFSIGPGGLLMFEPHTSSGQNGQTHPASSTQAPSRRPPALATTATANRTSTTSSPKHVLTPVSVDMPHSPRSTGRSDAVLPSMPSPSLSASSLRDMSRSPSLSAVSIPDDSFGIGHTGMLLREREQYIRFSPNEERRKGRTAPIEVEQAMKEWVRQAKAKGAIPGHITKEYLGALGFQGDPHREDLGPFVQQNKYRWSTTECLLRLGLAPLEFPPHLVVHSLIDLHQQLGRYRLEDQLAPEGKPLNSDELEKELGLLFKYGPEKMSSILATSAEAEEKEQQLLATNVWSFPRGVPEHATGPAKGDDVGPVAGEANTSDGDASDAEDDSAALVPQTRRNYSARINFDAVRKLMFRGDSEENSEGGEEDNQDMAGINDALQKAVGDTVLGAFGADIGRDLDGVDSDEEEGEGGELDV</sequence>
<evidence type="ECO:0000313" key="3">
    <source>
        <dbReference type="Proteomes" id="UP000827549"/>
    </source>
</evidence>
<feature type="region of interest" description="Disordered" evidence="1">
    <location>
        <begin position="413"/>
        <end position="500"/>
    </location>
</feature>
<gene>
    <name evidence="2" type="ORF">LOC62_07G009209</name>
</gene>
<feature type="compositionally biased region" description="Polar residues" evidence="1">
    <location>
        <begin position="577"/>
        <end position="587"/>
    </location>
</feature>
<dbReference type="EMBL" id="CP086720">
    <property type="protein sequence ID" value="WOO85714.1"/>
    <property type="molecule type" value="Genomic_DNA"/>
</dbReference>